<evidence type="ECO:0000313" key="1">
    <source>
        <dbReference type="EMBL" id="KAL0117889.1"/>
    </source>
</evidence>
<dbReference type="AlphaFoldDB" id="A0AAW2FS06"/>
<evidence type="ECO:0000313" key="2">
    <source>
        <dbReference type="Proteomes" id="UP001430953"/>
    </source>
</evidence>
<comment type="caution">
    <text evidence="1">The sequence shown here is derived from an EMBL/GenBank/DDBJ whole genome shotgun (WGS) entry which is preliminary data.</text>
</comment>
<accession>A0AAW2FS06</accession>
<gene>
    <name evidence="1" type="ORF">PUN28_008932</name>
</gene>
<dbReference type="Proteomes" id="UP001430953">
    <property type="component" value="Unassembled WGS sequence"/>
</dbReference>
<proteinExistence type="predicted"/>
<keyword evidence="2" id="KW-1185">Reference proteome</keyword>
<name>A0AAW2FS06_9HYME</name>
<reference evidence="1 2" key="1">
    <citation type="submission" date="2023-03" db="EMBL/GenBank/DDBJ databases">
        <title>High recombination rates correlate with genetic variation in Cardiocondyla obscurior ants.</title>
        <authorList>
            <person name="Errbii M."/>
        </authorList>
    </citation>
    <scope>NUCLEOTIDE SEQUENCE [LARGE SCALE GENOMIC DNA]</scope>
    <source>
        <strain evidence="1">Alpha-2009</strain>
        <tissue evidence="1">Whole body</tissue>
    </source>
</reference>
<sequence>MMPFADSKRETVARNHRVYRLFHQICIGGVRFTPSNSFAADQVAQIFTQPRRLGGKTSRRKERGKCFLSSSRRILNVRPGCCETLINNHRPVSLSGIVDRYTINIKLFASFDDISYHLHSYTPYVILVL</sequence>
<protein>
    <submittedName>
        <fullName evidence="1">Uncharacterized protein</fullName>
    </submittedName>
</protein>
<dbReference type="EMBL" id="JADYXP020000008">
    <property type="protein sequence ID" value="KAL0117889.1"/>
    <property type="molecule type" value="Genomic_DNA"/>
</dbReference>
<organism evidence="1 2">
    <name type="scientific">Cardiocondyla obscurior</name>
    <dbReference type="NCBI Taxonomy" id="286306"/>
    <lineage>
        <taxon>Eukaryota</taxon>
        <taxon>Metazoa</taxon>
        <taxon>Ecdysozoa</taxon>
        <taxon>Arthropoda</taxon>
        <taxon>Hexapoda</taxon>
        <taxon>Insecta</taxon>
        <taxon>Pterygota</taxon>
        <taxon>Neoptera</taxon>
        <taxon>Endopterygota</taxon>
        <taxon>Hymenoptera</taxon>
        <taxon>Apocrita</taxon>
        <taxon>Aculeata</taxon>
        <taxon>Formicoidea</taxon>
        <taxon>Formicidae</taxon>
        <taxon>Myrmicinae</taxon>
        <taxon>Cardiocondyla</taxon>
    </lineage>
</organism>